<dbReference type="EMBL" id="CASHSV030000109">
    <property type="protein sequence ID" value="CAJ2647715.1"/>
    <property type="molecule type" value="Genomic_DNA"/>
</dbReference>
<evidence type="ECO:0000313" key="1">
    <source>
        <dbReference type="EMBL" id="CAJ2647715.1"/>
    </source>
</evidence>
<keyword evidence="2" id="KW-1185">Reference proteome</keyword>
<proteinExistence type="predicted"/>
<gene>
    <name evidence="1" type="ORF">MILVUS5_LOCUS16177</name>
</gene>
<evidence type="ECO:0000313" key="2">
    <source>
        <dbReference type="Proteomes" id="UP001177021"/>
    </source>
</evidence>
<comment type="caution">
    <text evidence="1">The sequence shown here is derived from an EMBL/GenBank/DDBJ whole genome shotgun (WGS) entry which is preliminary data.</text>
</comment>
<dbReference type="Proteomes" id="UP001177021">
    <property type="component" value="Unassembled WGS sequence"/>
</dbReference>
<accession>A0ACB0JRJ4</accession>
<reference evidence="1" key="1">
    <citation type="submission" date="2023-10" db="EMBL/GenBank/DDBJ databases">
        <authorList>
            <person name="Rodriguez Cubillos JULIANA M."/>
            <person name="De Vega J."/>
        </authorList>
    </citation>
    <scope>NUCLEOTIDE SEQUENCE</scope>
</reference>
<name>A0ACB0JRJ4_TRIPR</name>
<protein>
    <submittedName>
        <fullName evidence="1">Uncharacterized protein</fullName>
    </submittedName>
</protein>
<sequence length="162" mass="18572">MSGADSNPDIKPSLTDAEISRFIALIDVDRLRSYNYTEDEKSRLTALFDFNNITEDEIFRIVTLFDPDLVNPATLTVFMIFFSSMFLFSVGAVLHVTYENLKKLVSFAYNAAQKKKVQLSERCISLSRYSRTPDLKGLKDIGETYFAETCTVFRQESQDNFK</sequence>
<organism evidence="1 2">
    <name type="scientific">Trifolium pratense</name>
    <name type="common">Red clover</name>
    <dbReference type="NCBI Taxonomy" id="57577"/>
    <lineage>
        <taxon>Eukaryota</taxon>
        <taxon>Viridiplantae</taxon>
        <taxon>Streptophyta</taxon>
        <taxon>Embryophyta</taxon>
        <taxon>Tracheophyta</taxon>
        <taxon>Spermatophyta</taxon>
        <taxon>Magnoliopsida</taxon>
        <taxon>eudicotyledons</taxon>
        <taxon>Gunneridae</taxon>
        <taxon>Pentapetalae</taxon>
        <taxon>rosids</taxon>
        <taxon>fabids</taxon>
        <taxon>Fabales</taxon>
        <taxon>Fabaceae</taxon>
        <taxon>Papilionoideae</taxon>
        <taxon>50 kb inversion clade</taxon>
        <taxon>NPAAA clade</taxon>
        <taxon>Hologalegina</taxon>
        <taxon>IRL clade</taxon>
        <taxon>Trifolieae</taxon>
        <taxon>Trifolium</taxon>
    </lineage>
</organism>